<dbReference type="InterPro" id="IPR042176">
    <property type="entry name" value="Pantoate_ligase_C"/>
</dbReference>
<dbReference type="GO" id="GO:0015940">
    <property type="term" value="P:pantothenate biosynthetic process"/>
    <property type="evidence" value="ECO:0007669"/>
    <property type="project" value="UniProtKB-UniRule"/>
</dbReference>
<dbReference type="GO" id="GO:0004592">
    <property type="term" value="F:pantoate-beta-alanine ligase activity"/>
    <property type="evidence" value="ECO:0007669"/>
    <property type="project" value="UniProtKB-UniRule"/>
</dbReference>
<accession>A0AAU7XG42</accession>
<dbReference type="InterPro" id="IPR003721">
    <property type="entry name" value="Pantoate_ligase"/>
</dbReference>
<keyword evidence="6 8" id="KW-0067">ATP-binding</keyword>
<keyword evidence="4 8" id="KW-0566">Pantothenate biosynthesis</keyword>
<feature type="active site" description="Proton donor" evidence="8">
    <location>
        <position position="52"/>
    </location>
</feature>
<comment type="subunit">
    <text evidence="8">Homodimer.</text>
</comment>
<comment type="pathway">
    <text evidence="1 8">Cofactor biosynthesis; (R)-pantothenate biosynthesis; (R)-pantothenate from (R)-pantoate and beta-alanine: step 1/1.</text>
</comment>
<feature type="binding site" evidence="8">
    <location>
        <begin position="199"/>
        <end position="202"/>
    </location>
    <ligand>
        <name>ATP</name>
        <dbReference type="ChEBI" id="CHEBI:30616"/>
    </ligand>
</feature>
<comment type="similarity">
    <text evidence="2 8">Belongs to the pantothenate synthetase family.</text>
</comment>
<dbReference type="AlphaFoldDB" id="A0AAU7XG42"/>
<dbReference type="Pfam" id="PF02569">
    <property type="entry name" value="Pantoate_ligase"/>
    <property type="match status" value="1"/>
</dbReference>
<name>A0AAU7XG42_9HYPH</name>
<dbReference type="NCBIfam" id="TIGR00018">
    <property type="entry name" value="panC"/>
    <property type="match status" value="1"/>
</dbReference>
<evidence type="ECO:0000256" key="1">
    <source>
        <dbReference type="ARBA" id="ARBA00004990"/>
    </source>
</evidence>
<proteinExistence type="inferred from homology"/>
<evidence type="ECO:0000256" key="5">
    <source>
        <dbReference type="ARBA" id="ARBA00022741"/>
    </source>
</evidence>
<keyword evidence="3 8" id="KW-0436">Ligase</keyword>
<sequence>MRGETPRIAPAGGRRPEVVRTIADLRARVLDWRRRGETTAMVPTMGALHEGHLSLVREGFRRADHVVVTIFVNPTQFAPHEDFQSYPRTEAHDLELLTGLSADLVFAPNAAEMYPLGFATRIEPQGAALGLETEFRPHFFGGVATVVAKLLLAGLPDIAIFGEKDFQQLAVVRQMVRDLNIPTEIVGAPTMREADGLALSSRNAYLTAGERAAAPILYATMTDAARRIRAGEPAATVLVEGSAAILDAGFDKVDYLTLRDAASLAAVEHVSREPLRLLVAAWIGRTRLIDNIAV</sequence>
<evidence type="ECO:0000256" key="6">
    <source>
        <dbReference type="ARBA" id="ARBA00022840"/>
    </source>
</evidence>
<feature type="binding site" evidence="8">
    <location>
        <begin position="162"/>
        <end position="165"/>
    </location>
    <ligand>
        <name>ATP</name>
        <dbReference type="ChEBI" id="CHEBI:30616"/>
    </ligand>
</feature>
<dbReference type="Gene3D" id="3.40.50.620">
    <property type="entry name" value="HUPs"/>
    <property type="match status" value="1"/>
</dbReference>
<evidence type="ECO:0000256" key="4">
    <source>
        <dbReference type="ARBA" id="ARBA00022655"/>
    </source>
</evidence>
<comment type="caution">
    <text evidence="8">Lacks conserved residue(s) required for the propagation of feature annotation.</text>
</comment>
<evidence type="ECO:0000256" key="7">
    <source>
        <dbReference type="ARBA" id="ARBA00048258"/>
    </source>
</evidence>
<dbReference type="NCBIfam" id="TIGR00125">
    <property type="entry name" value="cyt_tran_rel"/>
    <property type="match status" value="1"/>
</dbReference>
<feature type="binding site" evidence="8">
    <location>
        <position position="76"/>
    </location>
    <ligand>
        <name>(R)-pantoate</name>
        <dbReference type="ChEBI" id="CHEBI:15980"/>
    </ligand>
</feature>
<dbReference type="RefSeq" id="WP_407051902.1">
    <property type="nucleotide sequence ID" value="NZ_CP158568.1"/>
</dbReference>
<protein>
    <recommendedName>
        <fullName evidence="8">Pantothenate synthetase</fullName>
        <shortName evidence="8">PS</shortName>
        <ecNumber evidence="8">6.3.2.1</ecNumber>
    </recommendedName>
    <alternativeName>
        <fullName evidence="8">Pantoate--beta-alanine ligase</fullName>
    </alternativeName>
    <alternativeName>
        <fullName evidence="8">Pantoate-activating enzyme</fullName>
    </alternativeName>
</protein>
<evidence type="ECO:0000313" key="9">
    <source>
        <dbReference type="EMBL" id="XBY46809.1"/>
    </source>
</evidence>
<dbReference type="EC" id="6.3.2.1" evidence="8"/>
<dbReference type="GO" id="GO:0005524">
    <property type="term" value="F:ATP binding"/>
    <property type="evidence" value="ECO:0007669"/>
    <property type="project" value="UniProtKB-KW"/>
</dbReference>
<keyword evidence="5 8" id="KW-0547">Nucleotide-binding</keyword>
<feature type="binding site" evidence="8">
    <location>
        <position position="76"/>
    </location>
    <ligand>
        <name>beta-alanine</name>
        <dbReference type="ChEBI" id="CHEBI:57966"/>
    </ligand>
</feature>
<comment type="miscellaneous">
    <text evidence="8">The reaction proceeds by a bi uni uni bi ping pong mechanism.</text>
</comment>
<comment type="catalytic activity">
    <reaction evidence="7 8">
        <text>(R)-pantoate + beta-alanine + ATP = (R)-pantothenate + AMP + diphosphate + H(+)</text>
        <dbReference type="Rhea" id="RHEA:10912"/>
        <dbReference type="ChEBI" id="CHEBI:15378"/>
        <dbReference type="ChEBI" id="CHEBI:15980"/>
        <dbReference type="ChEBI" id="CHEBI:29032"/>
        <dbReference type="ChEBI" id="CHEBI:30616"/>
        <dbReference type="ChEBI" id="CHEBI:33019"/>
        <dbReference type="ChEBI" id="CHEBI:57966"/>
        <dbReference type="ChEBI" id="CHEBI:456215"/>
        <dbReference type="EC" id="6.3.2.1"/>
    </reaction>
</comment>
<evidence type="ECO:0000256" key="8">
    <source>
        <dbReference type="HAMAP-Rule" id="MF_00158"/>
    </source>
</evidence>
<reference evidence="9" key="1">
    <citation type="submission" date="2024-06" db="EMBL/GenBank/DDBJ databases">
        <title>Methylostella associata gen. nov., sp. nov., a novel Ancalomicrobiaceae-affiliated facultatively methylotrophic bacteria that feed on methanotrophs of the genus Methylococcus.</title>
        <authorList>
            <person name="Saltykova V."/>
            <person name="Danilova O.V."/>
            <person name="Oshkin I.Y."/>
            <person name="Belova S.E."/>
            <person name="Pimenov N.V."/>
            <person name="Dedysh S.N."/>
        </authorList>
    </citation>
    <scope>NUCLEOTIDE SEQUENCE</scope>
    <source>
        <strain evidence="9">S20</strain>
    </source>
</reference>
<dbReference type="InterPro" id="IPR004821">
    <property type="entry name" value="Cyt_trans-like"/>
</dbReference>
<dbReference type="PANTHER" id="PTHR21299">
    <property type="entry name" value="CYTIDYLATE KINASE/PANTOATE-BETA-ALANINE LIGASE"/>
    <property type="match status" value="1"/>
</dbReference>
<keyword evidence="8" id="KW-0963">Cytoplasm</keyword>
<dbReference type="EMBL" id="CP158568">
    <property type="protein sequence ID" value="XBY46809.1"/>
    <property type="molecule type" value="Genomic_DNA"/>
</dbReference>
<dbReference type="SUPFAM" id="SSF52374">
    <property type="entry name" value="Nucleotidylyl transferase"/>
    <property type="match status" value="1"/>
</dbReference>
<dbReference type="HAMAP" id="MF_00158">
    <property type="entry name" value="PanC"/>
    <property type="match status" value="1"/>
</dbReference>
<evidence type="ECO:0000256" key="3">
    <source>
        <dbReference type="ARBA" id="ARBA00022598"/>
    </source>
</evidence>
<dbReference type="GO" id="GO:0005829">
    <property type="term" value="C:cytosol"/>
    <property type="evidence" value="ECO:0007669"/>
    <property type="project" value="TreeGrafter"/>
</dbReference>
<feature type="binding site" evidence="8">
    <location>
        <begin position="45"/>
        <end position="52"/>
    </location>
    <ligand>
        <name>ATP</name>
        <dbReference type="ChEBI" id="CHEBI:30616"/>
    </ligand>
</feature>
<dbReference type="KEGG" id="mflg:ABS361_04860"/>
<gene>
    <name evidence="8 9" type="primary">panC</name>
    <name evidence="9" type="ORF">ABS361_04860</name>
</gene>
<comment type="function">
    <text evidence="8">Catalyzes the condensation of pantoate with beta-alanine in an ATP-dependent reaction via a pantoyl-adenylate intermediate.</text>
</comment>
<comment type="subcellular location">
    <subcellularLocation>
        <location evidence="8">Cytoplasm</location>
    </subcellularLocation>
</comment>
<dbReference type="Gene3D" id="3.30.1300.10">
    <property type="entry name" value="Pantoate-beta-alanine ligase, C-terminal domain"/>
    <property type="match status" value="1"/>
</dbReference>
<evidence type="ECO:0000256" key="2">
    <source>
        <dbReference type="ARBA" id="ARBA00009256"/>
    </source>
</evidence>
<feature type="binding site" evidence="8">
    <location>
        <position position="168"/>
    </location>
    <ligand>
        <name>(R)-pantoate</name>
        <dbReference type="ChEBI" id="CHEBI:15980"/>
    </ligand>
</feature>
<dbReference type="CDD" id="cd00560">
    <property type="entry name" value="PanC"/>
    <property type="match status" value="1"/>
</dbReference>
<organism evidence="9">
    <name type="scientific">Methyloraptor flagellatus</name>
    <dbReference type="NCBI Taxonomy" id="3162530"/>
    <lineage>
        <taxon>Bacteria</taxon>
        <taxon>Pseudomonadati</taxon>
        <taxon>Pseudomonadota</taxon>
        <taxon>Alphaproteobacteria</taxon>
        <taxon>Hyphomicrobiales</taxon>
        <taxon>Ancalomicrobiaceae</taxon>
        <taxon>Methyloraptor</taxon>
    </lineage>
</organism>
<dbReference type="InterPro" id="IPR014729">
    <property type="entry name" value="Rossmann-like_a/b/a_fold"/>
</dbReference>
<dbReference type="PANTHER" id="PTHR21299:SF1">
    <property type="entry name" value="PANTOATE--BETA-ALANINE LIGASE"/>
    <property type="match status" value="1"/>
</dbReference>